<dbReference type="SMART" id="SM00202">
    <property type="entry name" value="SR"/>
    <property type="match status" value="2"/>
</dbReference>
<feature type="disulfide bond" evidence="10">
    <location>
        <begin position="221"/>
        <end position="248"/>
    </location>
</feature>
<proteinExistence type="inferred from homology"/>
<evidence type="ECO:0000256" key="9">
    <source>
        <dbReference type="ARBA" id="ARBA00069168"/>
    </source>
</evidence>
<feature type="domain" description="SRCR" evidence="16">
    <location>
        <begin position="118"/>
        <end position="220"/>
    </location>
</feature>
<dbReference type="PANTHER" id="PTHR24251">
    <property type="entry name" value="OVOCHYMASE-RELATED"/>
    <property type="match status" value="1"/>
</dbReference>
<dbReference type="GO" id="GO:0038024">
    <property type="term" value="F:cargo receptor activity"/>
    <property type="evidence" value="ECO:0000318"/>
    <property type="project" value="GO_Central"/>
</dbReference>
<dbReference type="RefSeq" id="XP_035685692.1">
    <property type="nucleotide sequence ID" value="XM_035829799.1"/>
</dbReference>
<evidence type="ECO:0000259" key="15">
    <source>
        <dbReference type="PROSITE" id="PS50026"/>
    </source>
</evidence>
<dbReference type="Pfam" id="PF00008">
    <property type="entry name" value="EGF"/>
    <property type="match status" value="1"/>
</dbReference>
<dbReference type="GO" id="GO:0005509">
    <property type="term" value="F:calcium ion binding"/>
    <property type="evidence" value="ECO:0007669"/>
    <property type="project" value="InterPro"/>
</dbReference>
<feature type="disulfide bond" evidence="10">
    <location>
        <begin position="293"/>
        <end position="320"/>
    </location>
</feature>
<feature type="domain" description="CUB" evidence="13">
    <location>
        <begin position="403"/>
        <end position="514"/>
    </location>
</feature>
<feature type="disulfide bond" evidence="10">
    <location>
        <begin position="668"/>
        <end position="695"/>
    </location>
</feature>
<name>A0A9J7LN74_BRAFL</name>
<dbReference type="InterPro" id="IPR035914">
    <property type="entry name" value="Sperma_CUB_dom_sf"/>
</dbReference>
<feature type="domain" description="CUB" evidence="13">
    <location>
        <begin position="221"/>
        <end position="280"/>
    </location>
</feature>
<evidence type="ECO:0000259" key="14">
    <source>
        <dbReference type="PROSITE" id="PS50024"/>
    </source>
</evidence>
<comment type="similarity">
    <text evidence="1">Belongs to the DMBT1 family.</text>
</comment>
<dbReference type="PROSITE" id="PS50287">
    <property type="entry name" value="SRCR_2"/>
    <property type="match status" value="2"/>
</dbReference>
<dbReference type="CDD" id="cd00041">
    <property type="entry name" value="CUB"/>
    <property type="match status" value="3"/>
</dbReference>
<evidence type="ECO:0000256" key="5">
    <source>
        <dbReference type="ARBA" id="ARBA00023170"/>
    </source>
</evidence>
<reference evidence="18" key="2">
    <citation type="submission" date="2025-08" db="UniProtKB">
        <authorList>
            <consortium name="RefSeq"/>
        </authorList>
    </citation>
    <scope>IDENTIFICATION</scope>
    <source>
        <strain evidence="18">S238N-H82</strain>
        <tissue evidence="18">Testes</tissue>
    </source>
</reference>
<dbReference type="Proteomes" id="UP000001554">
    <property type="component" value="Chromosome 1"/>
</dbReference>
<dbReference type="FunFam" id="2.60.120.290:FF:000001">
    <property type="entry name" value="CUB and sushi domain-containing protein 3 isoform X1"/>
    <property type="match status" value="2"/>
</dbReference>
<evidence type="ECO:0000259" key="13">
    <source>
        <dbReference type="PROSITE" id="PS01180"/>
    </source>
</evidence>
<evidence type="ECO:0000256" key="6">
    <source>
        <dbReference type="ARBA" id="ARBA00023180"/>
    </source>
</evidence>
<dbReference type="SMART" id="SM00181">
    <property type="entry name" value="EGF"/>
    <property type="match status" value="1"/>
</dbReference>
<feature type="disulfide bond" evidence="12">
    <location>
        <begin position="79"/>
        <end position="89"/>
    </location>
</feature>
<dbReference type="PROSITE" id="PS50024">
    <property type="entry name" value="SEA"/>
    <property type="match status" value="1"/>
</dbReference>
<comment type="caution">
    <text evidence="11">Lacks conserved residue(s) required for the propagation of feature annotation.</text>
</comment>
<feature type="disulfide bond" evidence="12">
    <location>
        <begin position="48"/>
        <end position="109"/>
    </location>
</feature>
<dbReference type="InterPro" id="IPR001190">
    <property type="entry name" value="SRCR"/>
</dbReference>
<dbReference type="InterPro" id="IPR001881">
    <property type="entry name" value="EGF-like_Ca-bd_dom"/>
</dbReference>
<dbReference type="SMART" id="SM00179">
    <property type="entry name" value="EGF_CA"/>
    <property type="match status" value="1"/>
</dbReference>
<feature type="disulfide bond" evidence="11">
    <location>
        <begin position="803"/>
        <end position="812"/>
    </location>
</feature>
<feature type="disulfide bond" evidence="12">
    <location>
        <begin position="35"/>
        <end position="99"/>
    </location>
</feature>
<keyword evidence="11" id="KW-0245">EGF-like domain</keyword>
<evidence type="ECO:0000256" key="7">
    <source>
        <dbReference type="ARBA" id="ARBA00058074"/>
    </source>
</evidence>
<dbReference type="InterPro" id="IPR036772">
    <property type="entry name" value="SRCR-like_dom_sf"/>
</dbReference>
<feature type="disulfide bond" evidence="10">
    <location>
        <begin position="403"/>
        <end position="430"/>
    </location>
</feature>
<evidence type="ECO:0000259" key="16">
    <source>
        <dbReference type="PROSITE" id="PS50287"/>
    </source>
</evidence>
<feature type="domain" description="EGF-like" evidence="15">
    <location>
        <begin position="778"/>
        <end position="813"/>
    </location>
</feature>
<dbReference type="KEGG" id="bfo:118422277"/>
<dbReference type="FunFam" id="3.10.250.10:FF:000001">
    <property type="entry name" value="Lysyl oxidase 4 isoform X1"/>
    <property type="match status" value="1"/>
</dbReference>
<dbReference type="SUPFAM" id="SSF57196">
    <property type="entry name" value="EGF/Laminin"/>
    <property type="match status" value="1"/>
</dbReference>
<comment type="function">
    <text evidence="7">Binds to extracellular matrix proteins. Binds to pathogen-associated molecular patterns (PAMPs) present on the cell walls of Gram-positive and Gram-negative bacteria and fungi, behaving as a pattern recognition receptor (PRR). Induces bacterial and fungal aggregation and subsequent inhibition of PAMP-induced cytokine release. Does not possess intrinsic bactericidal activity. May play a role in the innate defense and homeostasis of certain epithelial surfaces.</text>
</comment>
<dbReference type="GO" id="GO:0016020">
    <property type="term" value="C:membrane"/>
    <property type="evidence" value="ECO:0007669"/>
    <property type="project" value="InterPro"/>
</dbReference>
<dbReference type="Gene3D" id="2.10.25.10">
    <property type="entry name" value="Laminin"/>
    <property type="match status" value="1"/>
</dbReference>
<keyword evidence="5" id="KW-0675">Receptor</keyword>
<dbReference type="Pfam" id="PF00530">
    <property type="entry name" value="SRCR"/>
    <property type="match status" value="2"/>
</dbReference>
<feature type="disulfide bond" evidence="10">
    <location>
        <begin position="523"/>
        <end position="550"/>
    </location>
</feature>
<dbReference type="AlphaFoldDB" id="A0A9J7LN74"/>
<dbReference type="OrthoDB" id="536948at2759"/>
<dbReference type="SUPFAM" id="SSF56487">
    <property type="entry name" value="SRCR-like"/>
    <property type="match status" value="2"/>
</dbReference>
<evidence type="ECO:0000256" key="8">
    <source>
        <dbReference type="ARBA" id="ARBA00064153"/>
    </source>
</evidence>
<evidence type="ECO:0000313" key="18">
    <source>
        <dbReference type="RefSeq" id="XP_035685692.1"/>
    </source>
</evidence>
<feature type="domain" description="SEA" evidence="14">
    <location>
        <begin position="815"/>
        <end position="930"/>
    </location>
</feature>
<dbReference type="PRINTS" id="PR00258">
    <property type="entry name" value="SPERACTRCPTR"/>
</dbReference>
<feature type="domain" description="SRCR" evidence="16">
    <location>
        <begin position="8"/>
        <end position="110"/>
    </location>
</feature>
<evidence type="ECO:0000256" key="10">
    <source>
        <dbReference type="PROSITE-ProRule" id="PRU00059"/>
    </source>
</evidence>
<organism evidence="17 18">
    <name type="scientific">Branchiostoma floridae</name>
    <name type="common">Florida lancelet</name>
    <name type="synonym">Amphioxus</name>
    <dbReference type="NCBI Taxonomy" id="7739"/>
    <lineage>
        <taxon>Eukaryota</taxon>
        <taxon>Metazoa</taxon>
        <taxon>Chordata</taxon>
        <taxon>Cephalochordata</taxon>
        <taxon>Leptocardii</taxon>
        <taxon>Amphioxiformes</taxon>
        <taxon>Branchiostomatidae</taxon>
        <taxon>Branchiostoma</taxon>
    </lineage>
</organism>
<dbReference type="SUPFAM" id="SSF49854">
    <property type="entry name" value="Spermadhesin, CUB domain"/>
    <property type="match status" value="6"/>
</dbReference>
<evidence type="ECO:0000256" key="4">
    <source>
        <dbReference type="ARBA" id="ARBA00023157"/>
    </source>
</evidence>
<dbReference type="PROSITE" id="PS01186">
    <property type="entry name" value="EGF_2"/>
    <property type="match status" value="1"/>
</dbReference>
<reference evidence="17" key="1">
    <citation type="journal article" date="2020" name="Nat. Ecol. Evol.">
        <title>Deeply conserved synteny resolves early events in vertebrate evolution.</title>
        <authorList>
            <person name="Simakov O."/>
            <person name="Marletaz F."/>
            <person name="Yue J.X."/>
            <person name="O'Connell B."/>
            <person name="Jenkins J."/>
            <person name="Brandt A."/>
            <person name="Calef R."/>
            <person name="Tung C.H."/>
            <person name="Huang T.K."/>
            <person name="Schmutz J."/>
            <person name="Satoh N."/>
            <person name="Yu J.K."/>
            <person name="Putnam N.H."/>
            <person name="Green R.E."/>
            <person name="Rokhsar D.S."/>
        </authorList>
    </citation>
    <scope>NUCLEOTIDE SEQUENCE [LARGE SCALE GENOMIC DNA]</scope>
    <source>
        <strain evidence="17">S238N-H82</strain>
    </source>
</reference>
<protein>
    <recommendedName>
        <fullName evidence="9">Soluble scavenger receptor cysteine-rich domain-containing protein SSC5D</fullName>
    </recommendedName>
</protein>
<accession>A0A9J7LN74</accession>
<dbReference type="CDD" id="cd00054">
    <property type="entry name" value="EGF_CA"/>
    <property type="match status" value="1"/>
</dbReference>
<dbReference type="PROSITE" id="PS00022">
    <property type="entry name" value="EGF_1"/>
    <property type="match status" value="1"/>
</dbReference>
<dbReference type="PROSITE" id="PS01180">
    <property type="entry name" value="CUB"/>
    <property type="match status" value="5"/>
</dbReference>
<gene>
    <name evidence="18" type="primary">LOC118422277</name>
</gene>
<dbReference type="InterPro" id="IPR000859">
    <property type="entry name" value="CUB_dom"/>
</dbReference>
<sequence length="935" mass="101841">MDVDGDRIRLVGGRFPNLGRVEVRPVGSYGWGTVCDDSFDIQDATVVCKMLGFDRALQYHDAAHFGQGSGNIYMDELRCSGNETSLFACGYDGWGNHSCSHSEDVGVTCASNPGSSRIRLSGGYRGSQGRVEVRPADSYHWGTVCDDEFDRDDATVVCRMLGYSDASAVRHSAYYGQGMGPIYMDNLECAGNETSVFYCPYNGWGNENCGHSEDVGVMCECWHPLTAPSGGPFTSPNYPSNYINDETCRWHITVPTGSRIRLTFDSFDVEEGRDFLDIYDVDDITRPTNATGCGGLLKSSSGGIVTSPNYPSHYGNNEVCDWLITVPVGSRIQLTFDSFNVQYDHDFLNIYDGASACASPLRRLTGSHPVNITSTSNVMFLRFTSDEILTAQGFQLSYTITTCGGNLTAPSGGPVTSPNYPNNYDNNEICEWLITVPEGNTIRLTFESFDVGSSLDVLTIYDGASDCDFVLASISRWGAFYPIISTSNVMFLRFTSDSQNNETARGFQFSYTNHTKSINDIVCGGNLTAPSGGPFTSPNYPGHYGDNETCEWWITVPAGSTIRLTFDSFDVGFNEHLDIFDGPCATTPGASGCGFNPIAHSGGLVRFYSWNSEHVICEWLITVPAGSTIRLTFDGFNVDYEEERNVLDEQMVPVSYTSQTTPTNVTYCGGNPTSPAGGPFTSSNYPGNYGNNEVCDWLITVPTGSTIRLTFDSFEVEDGYDFLNIYDGADVRASLLRSFTGSESISPITSTSNVMFLRFTSDHILTSQGFQFSYTSHTVDYCQPDPCINGTCSSGADSFTCTCDDGFEGETCQNRVVVVSADLTLAGEVFTDDLNDMSHPRFRMLARAIEIETSLAFAAVPSFRQATVTRFRMGSVIATVDMEFQDTGQAPGSDEVVMVATLQKYISDNGGRLGNLSVSQVDPVLSPGKCESASN</sequence>
<feature type="domain" description="CUB" evidence="13">
    <location>
        <begin position="668"/>
        <end position="777"/>
    </location>
</feature>
<dbReference type="InterPro" id="IPR000082">
    <property type="entry name" value="SEA_dom"/>
</dbReference>
<evidence type="ECO:0000256" key="1">
    <source>
        <dbReference type="ARBA" id="ARBA00009931"/>
    </source>
</evidence>
<dbReference type="GeneID" id="118422277"/>
<evidence type="ECO:0000313" key="17">
    <source>
        <dbReference type="Proteomes" id="UP000001554"/>
    </source>
</evidence>
<keyword evidence="2" id="KW-0732">Signal</keyword>
<dbReference type="Pfam" id="PF00431">
    <property type="entry name" value="CUB"/>
    <property type="match status" value="4"/>
</dbReference>
<feature type="disulfide bond" evidence="12">
    <location>
        <begin position="189"/>
        <end position="199"/>
    </location>
</feature>
<dbReference type="FunFam" id="3.10.250.10:FF:000007">
    <property type="entry name" value="Soluble scavenger receptor cysteine-rich domain-containing protein SSC5D"/>
    <property type="match status" value="1"/>
</dbReference>
<feature type="domain" description="CUB" evidence="13">
    <location>
        <begin position="523"/>
        <end position="643"/>
    </location>
</feature>
<keyword evidence="17" id="KW-1185">Reference proteome</keyword>
<feature type="domain" description="CUB" evidence="13">
    <location>
        <begin position="293"/>
        <end position="401"/>
    </location>
</feature>
<dbReference type="SMART" id="SM00042">
    <property type="entry name" value="CUB"/>
    <property type="match status" value="5"/>
</dbReference>
<dbReference type="PANTHER" id="PTHR24251:SF52">
    <property type="entry name" value="CUB DOMAIN-CONTAINING PROTEIN"/>
    <property type="match status" value="1"/>
</dbReference>
<dbReference type="GO" id="GO:0071944">
    <property type="term" value="C:cell periphery"/>
    <property type="evidence" value="ECO:0007669"/>
    <property type="project" value="UniProtKB-ARBA"/>
</dbReference>
<feature type="disulfide bond" evidence="12">
    <location>
        <begin position="158"/>
        <end position="219"/>
    </location>
</feature>
<dbReference type="PROSITE" id="PS50026">
    <property type="entry name" value="EGF_3"/>
    <property type="match status" value="1"/>
</dbReference>
<keyword evidence="6" id="KW-0325">Glycoprotein</keyword>
<evidence type="ECO:0000256" key="12">
    <source>
        <dbReference type="PROSITE-ProRule" id="PRU00196"/>
    </source>
</evidence>
<evidence type="ECO:0000256" key="11">
    <source>
        <dbReference type="PROSITE-ProRule" id="PRU00076"/>
    </source>
</evidence>
<feature type="disulfide bond" evidence="12">
    <location>
        <begin position="145"/>
        <end position="209"/>
    </location>
</feature>
<dbReference type="OMA" id="YGNNEVC"/>
<evidence type="ECO:0000256" key="3">
    <source>
        <dbReference type="ARBA" id="ARBA00022737"/>
    </source>
</evidence>
<keyword evidence="4 12" id="KW-1015">Disulfide bond</keyword>
<keyword evidence="3" id="KW-0677">Repeat</keyword>
<dbReference type="InterPro" id="IPR000742">
    <property type="entry name" value="EGF"/>
</dbReference>
<dbReference type="Gene3D" id="2.60.120.290">
    <property type="entry name" value="Spermadhesin, CUB domain"/>
    <property type="match status" value="6"/>
</dbReference>
<feature type="disulfide bond" evidence="11">
    <location>
        <begin position="782"/>
        <end position="792"/>
    </location>
</feature>
<comment type="subunit">
    <text evidence="8">Interacts with LGALS1 and laminin.</text>
</comment>
<dbReference type="FunFam" id="2.60.120.290:FF:000005">
    <property type="entry name" value="Procollagen C-endopeptidase enhancer 1"/>
    <property type="match status" value="1"/>
</dbReference>
<dbReference type="Gene3D" id="3.10.250.10">
    <property type="entry name" value="SRCR-like domain"/>
    <property type="match status" value="2"/>
</dbReference>
<evidence type="ECO:0000256" key="2">
    <source>
        <dbReference type="ARBA" id="ARBA00022729"/>
    </source>
</evidence>